<comment type="caution">
    <text evidence="2">The sequence shown here is derived from an EMBL/GenBank/DDBJ whole genome shotgun (WGS) entry which is preliminary data.</text>
</comment>
<evidence type="ECO:0000313" key="2">
    <source>
        <dbReference type="EMBL" id="RWS19728.1"/>
    </source>
</evidence>
<dbReference type="Proteomes" id="UP000288716">
    <property type="component" value="Unassembled WGS sequence"/>
</dbReference>
<evidence type="ECO:0000256" key="1">
    <source>
        <dbReference type="ARBA" id="ARBA00023033"/>
    </source>
</evidence>
<dbReference type="InterPro" id="IPR036396">
    <property type="entry name" value="Cyt_P450_sf"/>
</dbReference>
<evidence type="ECO:0000313" key="3">
    <source>
        <dbReference type="Proteomes" id="UP000288716"/>
    </source>
</evidence>
<name>A0A443RX54_9ACAR</name>
<reference evidence="2 3" key="1">
    <citation type="journal article" date="2018" name="Gigascience">
        <title>Genomes of trombidid mites reveal novel predicted allergens and laterally-transferred genes associated with secondary metabolism.</title>
        <authorList>
            <person name="Dong X."/>
            <person name="Chaisiri K."/>
            <person name="Xia D."/>
            <person name="Armstrong S.D."/>
            <person name="Fang Y."/>
            <person name="Donnelly M.J."/>
            <person name="Kadowaki T."/>
            <person name="McGarry J.W."/>
            <person name="Darby A.C."/>
            <person name="Makepeace B.L."/>
        </authorList>
    </citation>
    <scope>NUCLEOTIDE SEQUENCE [LARGE SCALE GENOMIC DNA]</scope>
    <source>
        <strain evidence="2">UoL-UT</strain>
    </source>
</reference>
<dbReference type="OrthoDB" id="1844152at2759"/>
<dbReference type="EMBL" id="NCKV01023248">
    <property type="protein sequence ID" value="RWS19728.1"/>
    <property type="molecule type" value="Genomic_DNA"/>
</dbReference>
<dbReference type="PANTHER" id="PTHR24299:SF21">
    <property type="entry name" value="OS09G0441600 PROTEIN"/>
    <property type="match status" value="1"/>
</dbReference>
<keyword evidence="3" id="KW-1185">Reference proteome</keyword>
<dbReference type="GO" id="GO:0020037">
    <property type="term" value="F:heme binding"/>
    <property type="evidence" value="ECO:0007669"/>
    <property type="project" value="InterPro"/>
</dbReference>
<keyword evidence="1" id="KW-0503">Monooxygenase</keyword>
<dbReference type="AlphaFoldDB" id="A0A443RX54"/>
<dbReference type="GO" id="GO:0016705">
    <property type="term" value="F:oxidoreductase activity, acting on paired donors, with incorporation or reduction of molecular oxygen"/>
    <property type="evidence" value="ECO:0007669"/>
    <property type="project" value="InterPro"/>
</dbReference>
<dbReference type="VEuPathDB" id="VectorBase:LDEU012312"/>
<dbReference type="Gene3D" id="1.10.630.10">
    <property type="entry name" value="Cytochrome P450"/>
    <property type="match status" value="1"/>
</dbReference>
<gene>
    <name evidence="2" type="ORF">B4U80_14958</name>
</gene>
<dbReference type="PANTHER" id="PTHR24299">
    <property type="entry name" value="CYTOCHROME P450 FAMILY 1"/>
    <property type="match status" value="1"/>
</dbReference>
<proteinExistence type="predicted"/>
<organism evidence="2 3">
    <name type="scientific">Leptotrombidium deliense</name>
    <dbReference type="NCBI Taxonomy" id="299467"/>
    <lineage>
        <taxon>Eukaryota</taxon>
        <taxon>Metazoa</taxon>
        <taxon>Ecdysozoa</taxon>
        <taxon>Arthropoda</taxon>
        <taxon>Chelicerata</taxon>
        <taxon>Arachnida</taxon>
        <taxon>Acari</taxon>
        <taxon>Acariformes</taxon>
        <taxon>Trombidiformes</taxon>
        <taxon>Prostigmata</taxon>
        <taxon>Anystina</taxon>
        <taxon>Parasitengona</taxon>
        <taxon>Trombiculoidea</taxon>
        <taxon>Trombiculidae</taxon>
        <taxon>Leptotrombidium</taxon>
    </lineage>
</organism>
<feature type="non-terminal residue" evidence="2">
    <location>
        <position position="57"/>
    </location>
</feature>
<dbReference type="STRING" id="299467.A0A443RX54"/>
<accession>A0A443RX54</accession>
<protein>
    <submittedName>
        <fullName evidence="2">Cytochrome P450 2C15-like protein</fullName>
    </submittedName>
</protein>
<dbReference type="GO" id="GO:0005506">
    <property type="term" value="F:iron ion binding"/>
    <property type="evidence" value="ECO:0007669"/>
    <property type="project" value="InterPro"/>
</dbReference>
<sequence length="57" mass="6670">MLLTFAITFIVYYIYKKCKNQIPGPYCLPLVGYLPFLGNEPHKTFEKLSKKYGPIIR</sequence>
<dbReference type="GO" id="GO:0004497">
    <property type="term" value="F:monooxygenase activity"/>
    <property type="evidence" value="ECO:0007669"/>
    <property type="project" value="UniProtKB-KW"/>
</dbReference>
<dbReference type="SUPFAM" id="SSF48264">
    <property type="entry name" value="Cytochrome P450"/>
    <property type="match status" value="1"/>
</dbReference>
<keyword evidence="1" id="KW-0560">Oxidoreductase</keyword>